<evidence type="ECO:0000256" key="2">
    <source>
        <dbReference type="SAM" id="MobiDB-lite"/>
    </source>
</evidence>
<sequence>MTSRPSSVDPQSSGTGRQPAAATHKPSAGHVISSRATTVGLCAILLWSMMTGLVRVVADAFGATLGSALIYTVGVVLLMIFHRPAPLREYPRRYLLIGGLLFVFYESSISLSIGLASTAASSVEVSLVNYLWPTMMVLLTAAVFPTVRRRSVATDRRDITATANDGSIVNDSNDSTRTASARPSRLRSVLRVLPGAIVATAGVVLAVGGNSGLDWGLAAQHIAANPLPYLLAFAGASAWSVYAVFTPALADGKDGTSVFFPFVAAALWIIHFASGEGWPDTVPSIWGWLAVLGAAAAIAGGYACWGHGILHGSMRTLAMASYAAPVLSTAASAVLLGLALSLPFWCGALLVAAGSILNWWISSRRR</sequence>
<dbReference type="EMBL" id="WBSM01000003">
    <property type="protein sequence ID" value="KAB8288417.1"/>
    <property type="molecule type" value="Genomic_DNA"/>
</dbReference>
<feature type="transmembrane region" description="Helical" evidence="3">
    <location>
        <begin position="257"/>
        <end position="273"/>
    </location>
</feature>
<reference evidence="5 6" key="1">
    <citation type="submission" date="2019-10" db="EMBL/GenBank/DDBJ databases">
        <title>Characterization of the phylogenetic diversity of two novel species belonging to the genus Bifidobacterium: Bifidobacterium cebidarum sp. nov. and Bifidobacterium leontopitheci sp. nov.</title>
        <authorList>
            <person name="Lugli G.A."/>
            <person name="Duranti S."/>
            <person name="Milani C."/>
            <person name="Turroni F."/>
            <person name="Ventura M."/>
        </authorList>
    </citation>
    <scope>NUCLEOTIDE SEQUENCE [LARGE SCALE GENOMIC DNA]</scope>
    <source>
        <strain evidence="5 6">DSM 100688</strain>
    </source>
</reference>
<dbReference type="InterPro" id="IPR000620">
    <property type="entry name" value="EamA_dom"/>
</dbReference>
<dbReference type="SUPFAM" id="SSF103481">
    <property type="entry name" value="Multidrug resistance efflux transporter EmrE"/>
    <property type="match status" value="1"/>
</dbReference>
<feature type="compositionally biased region" description="Polar residues" evidence="2">
    <location>
        <begin position="1"/>
        <end position="16"/>
    </location>
</feature>
<evidence type="ECO:0000256" key="1">
    <source>
        <dbReference type="ARBA" id="ARBA00007362"/>
    </source>
</evidence>
<evidence type="ECO:0000313" key="6">
    <source>
        <dbReference type="Proteomes" id="UP000482084"/>
    </source>
</evidence>
<feature type="transmembrane region" description="Helical" evidence="3">
    <location>
        <begin position="189"/>
        <end position="207"/>
    </location>
</feature>
<evidence type="ECO:0000256" key="3">
    <source>
        <dbReference type="SAM" id="Phobius"/>
    </source>
</evidence>
<feature type="domain" description="EamA" evidence="4">
    <location>
        <begin position="229"/>
        <end position="358"/>
    </location>
</feature>
<feature type="transmembrane region" description="Helical" evidence="3">
    <location>
        <begin position="285"/>
        <end position="305"/>
    </location>
</feature>
<feature type="transmembrane region" description="Helical" evidence="3">
    <location>
        <begin position="36"/>
        <end position="54"/>
    </location>
</feature>
<dbReference type="AlphaFoldDB" id="A0A6L4X3F4"/>
<accession>A0A6L4X3F4</accession>
<comment type="similarity">
    <text evidence="1">Belongs to the EamA transporter family.</text>
</comment>
<dbReference type="Pfam" id="PF00892">
    <property type="entry name" value="EamA"/>
    <property type="match status" value="1"/>
</dbReference>
<dbReference type="Proteomes" id="UP000482084">
    <property type="component" value="Unassembled WGS sequence"/>
</dbReference>
<feature type="transmembrane region" description="Helical" evidence="3">
    <location>
        <begin position="94"/>
        <end position="115"/>
    </location>
</feature>
<keyword evidence="3" id="KW-0472">Membrane</keyword>
<feature type="transmembrane region" description="Helical" evidence="3">
    <location>
        <begin position="227"/>
        <end position="245"/>
    </location>
</feature>
<feature type="transmembrane region" description="Helical" evidence="3">
    <location>
        <begin position="317"/>
        <end position="336"/>
    </location>
</feature>
<feature type="transmembrane region" description="Helical" evidence="3">
    <location>
        <begin position="342"/>
        <end position="361"/>
    </location>
</feature>
<feature type="region of interest" description="Disordered" evidence="2">
    <location>
        <begin position="1"/>
        <end position="29"/>
    </location>
</feature>
<evidence type="ECO:0000259" key="4">
    <source>
        <dbReference type="Pfam" id="PF00892"/>
    </source>
</evidence>
<feature type="transmembrane region" description="Helical" evidence="3">
    <location>
        <begin position="127"/>
        <end position="147"/>
    </location>
</feature>
<keyword evidence="3" id="KW-0812">Transmembrane</keyword>
<dbReference type="GO" id="GO:0016020">
    <property type="term" value="C:membrane"/>
    <property type="evidence" value="ECO:0007669"/>
    <property type="project" value="InterPro"/>
</dbReference>
<name>A0A6L4X3F4_9BIFI</name>
<keyword evidence="3" id="KW-1133">Transmembrane helix</keyword>
<gene>
    <name evidence="5" type="ORF">DSM100688_0984</name>
</gene>
<protein>
    <recommendedName>
        <fullName evidence="4">EamA domain-containing protein</fullName>
    </recommendedName>
</protein>
<keyword evidence="6" id="KW-1185">Reference proteome</keyword>
<feature type="transmembrane region" description="Helical" evidence="3">
    <location>
        <begin position="60"/>
        <end position="82"/>
    </location>
</feature>
<proteinExistence type="inferred from homology"/>
<evidence type="ECO:0000313" key="5">
    <source>
        <dbReference type="EMBL" id="KAB8288417.1"/>
    </source>
</evidence>
<comment type="caution">
    <text evidence="5">The sequence shown here is derived from an EMBL/GenBank/DDBJ whole genome shotgun (WGS) entry which is preliminary data.</text>
</comment>
<organism evidence="5 6">
    <name type="scientific">Bifidobacterium ramosum</name>
    <dbReference type="NCBI Taxonomy" id="1798158"/>
    <lineage>
        <taxon>Bacteria</taxon>
        <taxon>Bacillati</taxon>
        <taxon>Actinomycetota</taxon>
        <taxon>Actinomycetes</taxon>
        <taxon>Bifidobacteriales</taxon>
        <taxon>Bifidobacteriaceae</taxon>
        <taxon>Bifidobacterium</taxon>
    </lineage>
</organism>
<dbReference type="InterPro" id="IPR037185">
    <property type="entry name" value="EmrE-like"/>
</dbReference>